<organism evidence="3 4">
    <name type="scientific">Malus domestica</name>
    <name type="common">Apple</name>
    <name type="synonym">Pyrus malus</name>
    <dbReference type="NCBI Taxonomy" id="3750"/>
    <lineage>
        <taxon>Eukaryota</taxon>
        <taxon>Viridiplantae</taxon>
        <taxon>Streptophyta</taxon>
        <taxon>Embryophyta</taxon>
        <taxon>Tracheophyta</taxon>
        <taxon>Spermatophyta</taxon>
        <taxon>Magnoliopsida</taxon>
        <taxon>eudicotyledons</taxon>
        <taxon>Gunneridae</taxon>
        <taxon>Pentapetalae</taxon>
        <taxon>rosids</taxon>
        <taxon>fabids</taxon>
        <taxon>Rosales</taxon>
        <taxon>Rosaceae</taxon>
        <taxon>Amygdaloideae</taxon>
        <taxon>Maleae</taxon>
        <taxon>Malus</taxon>
    </lineage>
</organism>
<dbReference type="Proteomes" id="UP000290289">
    <property type="component" value="Chromosome 15"/>
</dbReference>
<dbReference type="Gene3D" id="6.10.250.2770">
    <property type="match status" value="1"/>
</dbReference>
<evidence type="ECO:0000313" key="4">
    <source>
        <dbReference type="Proteomes" id="UP000290289"/>
    </source>
</evidence>
<keyword evidence="2" id="KW-1133">Transmembrane helix</keyword>
<dbReference type="PANTHER" id="PTHR33704">
    <property type="entry name" value="PROTEIN HEAT INTOLERANT 4-RELATED"/>
    <property type="match status" value="1"/>
</dbReference>
<keyword evidence="2" id="KW-0472">Membrane</keyword>
<accession>A0A498I0F1</accession>
<dbReference type="EMBL" id="RDQH01000341">
    <property type="protein sequence ID" value="RXH75722.1"/>
    <property type="molecule type" value="Genomic_DNA"/>
</dbReference>
<feature type="compositionally biased region" description="Basic and acidic residues" evidence="1">
    <location>
        <begin position="63"/>
        <end position="73"/>
    </location>
</feature>
<name>A0A498I0F1_MALDO</name>
<feature type="transmembrane region" description="Helical" evidence="2">
    <location>
        <begin position="216"/>
        <end position="237"/>
    </location>
</feature>
<dbReference type="GO" id="GO:1900034">
    <property type="term" value="P:regulation of cellular response to heat"/>
    <property type="evidence" value="ECO:0007669"/>
    <property type="project" value="InterPro"/>
</dbReference>
<keyword evidence="2" id="KW-0812">Transmembrane</keyword>
<dbReference type="PANTHER" id="PTHR33704:SF1">
    <property type="entry name" value="PROTEIN HEAT INTOLERANT 4-RELATED"/>
    <property type="match status" value="1"/>
</dbReference>
<feature type="region of interest" description="Disordered" evidence="1">
    <location>
        <begin position="25"/>
        <end position="90"/>
    </location>
</feature>
<protein>
    <submittedName>
        <fullName evidence="3">Uncharacterized protein</fullName>
    </submittedName>
</protein>
<evidence type="ECO:0000256" key="2">
    <source>
        <dbReference type="SAM" id="Phobius"/>
    </source>
</evidence>
<feature type="transmembrane region" description="Helical" evidence="2">
    <location>
        <begin position="249"/>
        <end position="271"/>
    </location>
</feature>
<gene>
    <name evidence="3" type="ORF">DVH24_039421</name>
</gene>
<comment type="caution">
    <text evidence="3">The sequence shown here is derived from an EMBL/GenBank/DDBJ whole genome shotgun (WGS) entry which is preliminary data.</text>
</comment>
<keyword evidence="4" id="KW-1185">Reference proteome</keyword>
<sequence length="412" mass="47710">MEPEVSELPKGLVLGRDENIHLRLRGSTPLGDVARQAEPESSKTAGCKKTRRGTRRKAASQKAEAEKHKESSKATRTTRTTKRVKKSEPQYLEDPRNLQDLWKAAFPVGTNNVYLFGCTERKLTCLLSHAHLLCSVFFIPLSFNSETRIVFFAAQLVSVNGENKVVCIRGGRGQASVLTFVCQCLDIIVHFELSTETAKLIDLNHKYLFWAALREGAIALFHSPFLSVLLFIVLYVFRFCNQCYVTAISFYYLFVPYSTIYGFMAILYLCYFKAALKHMKIERLKKLEYCLPYFYQLFKEDELEQSTEVPIMFPGEPKPVRVYCEFDWELDELEEFTDNLIEEEELSADQKDEFKARETRRKAIEEMSEEAKTAFENMRFYKFYPVHTPDTPDISIVKVTSQTLIFWIYIGM</sequence>
<dbReference type="AlphaFoldDB" id="A0A498I0F1"/>
<reference evidence="3 4" key="1">
    <citation type="submission" date="2018-10" db="EMBL/GenBank/DDBJ databases">
        <title>A high-quality apple genome assembly.</title>
        <authorList>
            <person name="Hu J."/>
        </authorList>
    </citation>
    <scope>NUCLEOTIDE SEQUENCE [LARGE SCALE GENOMIC DNA]</scope>
    <source>
        <strain evidence="4">cv. HFTH1</strain>
        <tissue evidence="3">Young leaf</tissue>
    </source>
</reference>
<proteinExistence type="predicted"/>
<evidence type="ECO:0000313" key="3">
    <source>
        <dbReference type="EMBL" id="RXH75722.1"/>
    </source>
</evidence>
<dbReference type="InterPro" id="IPR039313">
    <property type="entry name" value="HIT4"/>
</dbReference>
<feature type="compositionally biased region" description="Basic residues" evidence="1">
    <location>
        <begin position="46"/>
        <end position="59"/>
    </location>
</feature>
<evidence type="ECO:0000256" key="1">
    <source>
        <dbReference type="SAM" id="MobiDB-lite"/>
    </source>
</evidence>